<feature type="compositionally biased region" description="Polar residues" evidence="1">
    <location>
        <begin position="210"/>
        <end position="227"/>
    </location>
</feature>
<keyword evidence="4" id="KW-1185">Reference proteome</keyword>
<organism evidence="3 4">
    <name type="scientific">Riccia sorocarpa</name>
    <dbReference type="NCBI Taxonomy" id="122646"/>
    <lineage>
        <taxon>Eukaryota</taxon>
        <taxon>Viridiplantae</taxon>
        <taxon>Streptophyta</taxon>
        <taxon>Embryophyta</taxon>
        <taxon>Marchantiophyta</taxon>
        <taxon>Marchantiopsida</taxon>
        <taxon>Marchantiidae</taxon>
        <taxon>Marchantiales</taxon>
        <taxon>Ricciaceae</taxon>
        <taxon>Riccia</taxon>
    </lineage>
</organism>
<protein>
    <recommendedName>
        <fullName evidence="2">Reverse transcriptase domain-containing protein</fullName>
    </recommendedName>
</protein>
<gene>
    <name evidence="3" type="ORF">R1sor_018237</name>
</gene>
<comment type="caution">
    <text evidence="3">The sequence shown here is derived from an EMBL/GenBank/DDBJ whole genome shotgun (WGS) entry which is preliminary data.</text>
</comment>
<sequence>MLQEVPGEHELRGALHLLPAGKSPGPDGMTAEGCPLSPALFVLATCPLIAAIKKKNQCGRIKPLMLGEEISVSCIALADDFAIFTEIDKKDVQHLLALLGRLETAAGARVNLKKSKLLLIGHQKQIPPWTRALDFTVVPPKEVTVYLGGDRKKTALLGRTSSSAVEDLIKTTRRIVWITGGQGRMGTGWVPTGELARSTPYWNRREPPANSKSSTTDGGLSGVSNNGEKFGNSRR</sequence>
<evidence type="ECO:0000313" key="3">
    <source>
        <dbReference type="EMBL" id="KAL3700215.1"/>
    </source>
</evidence>
<accession>A0ABD3I935</accession>
<reference evidence="3 4" key="1">
    <citation type="submission" date="2024-09" db="EMBL/GenBank/DDBJ databases">
        <title>Chromosome-scale assembly of Riccia sorocarpa.</title>
        <authorList>
            <person name="Paukszto L."/>
        </authorList>
    </citation>
    <scope>NUCLEOTIDE SEQUENCE [LARGE SCALE GENOMIC DNA]</scope>
    <source>
        <strain evidence="3">LP-2024</strain>
        <tissue evidence="3">Aerial parts of the thallus</tissue>
    </source>
</reference>
<dbReference type="AlphaFoldDB" id="A0ABD3I935"/>
<dbReference type="EMBL" id="JBJQOH010000001">
    <property type="protein sequence ID" value="KAL3700215.1"/>
    <property type="molecule type" value="Genomic_DNA"/>
</dbReference>
<feature type="domain" description="Reverse transcriptase" evidence="2">
    <location>
        <begin position="32"/>
        <end position="129"/>
    </location>
</feature>
<evidence type="ECO:0000256" key="1">
    <source>
        <dbReference type="SAM" id="MobiDB-lite"/>
    </source>
</evidence>
<dbReference type="Pfam" id="PF00078">
    <property type="entry name" value="RVT_1"/>
    <property type="match status" value="1"/>
</dbReference>
<dbReference type="Proteomes" id="UP001633002">
    <property type="component" value="Unassembled WGS sequence"/>
</dbReference>
<name>A0ABD3I935_9MARC</name>
<evidence type="ECO:0000259" key="2">
    <source>
        <dbReference type="Pfam" id="PF00078"/>
    </source>
</evidence>
<proteinExistence type="predicted"/>
<evidence type="ECO:0000313" key="4">
    <source>
        <dbReference type="Proteomes" id="UP001633002"/>
    </source>
</evidence>
<feature type="region of interest" description="Disordered" evidence="1">
    <location>
        <begin position="199"/>
        <end position="235"/>
    </location>
</feature>
<dbReference type="InterPro" id="IPR000477">
    <property type="entry name" value="RT_dom"/>
</dbReference>